<accession>A0ABN5W4N1</accession>
<sequence>MGEDTMRYTGKPRSCCDVYIDPDPTRVWALVTDIALPARLSPEP</sequence>
<evidence type="ECO:0000313" key="1">
    <source>
        <dbReference type="EMBL" id="BBC38686.1"/>
    </source>
</evidence>
<gene>
    <name evidence="1" type="ORF">SGFS_099800</name>
</gene>
<proteinExistence type="predicted"/>
<dbReference type="Proteomes" id="UP001321542">
    <property type="component" value="Chromosome"/>
</dbReference>
<reference evidence="1 2" key="1">
    <citation type="journal article" date="2010" name="ChemBioChem">
        <title>Cloning and characterization of the biosynthetic gene cluster of 16-membered macrolide antibiotic FD-891: involvement of a dual functional cytochrome P450 monooxygenase catalyzing epoxidation and hydroxylation.</title>
        <authorList>
            <person name="Kudo F."/>
            <person name="Motegi A."/>
            <person name="Mizoue K."/>
            <person name="Eguchi T."/>
        </authorList>
    </citation>
    <scope>NUCLEOTIDE SEQUENCE [LARGE SCALE GENOMIC DNA]</scope>
    <source>
        <strain evidence="1 2">A-8890</strain>
    </source>
</reference>
<keyword evidence="2" id="KW-1185">Reference proteome</keyword>
<protein>
    <recommendedName>
        <fullName evidence="3">Polyketide cyclase</fullName>
    </recommendedName>
</protein>
<evidence type="ECO:0008006" key="3">
    <source>
        <dbReference type="Google" id="ProtNLM"/>
    </source>
</evidence>
<name>A0ABN5W4N1_9ACTN</name>
<reference evidence="1 2" key="2">
    <citation type="journal article" date="2023" name="ChemBioChem">
        <title>Acyltransferase Domain Exchange between Two Independent Type I Polyketide Synthases in the Same Producer Strain of Macrolide Antibiotics.</title>
        <authorList>
            <person name="Kudo F."/>
            <person name="Kishikawa K."/>
            <person name="Tsuboi K."/>
            <person name="Kido T."/>
            <person name="Usui T."/>
            <person name="Hashimoto J."/>
            <person name="Shin-Ya K."/>
            <person name="Miyanaga A."/>
            <person name="Eguchi T."/>
        </authorList>
    </citation>
    <scope>NUCLEOTIDE SEQUENCE [LARGE SCALE GENOMIC DNA]</scope>
    <source>
        <strain evidence="1 2">A-8890</strain>
    </source>
</reference>
<dbReference type="EMBL" id="AP018448">
    <property type="protein sequence ID" value="BBC38686.1"/>
    <property type="molecule type" value="Genomic_DNA"/>
</dbReference>
<organism evidence="1 2">
    <name type="scientific">Streptomyces graminofaciens</name>
    <dbReference type="NCBI Taxonomy" id="68212"/>
    <lineage>
        <taxon>Bacteria</taxon>
        <taxon>Bacillati</taxon>
        <taxon>Actinomycetota</taxon>
        <taxon>Actinomycetes</taxon>
        <taxon>Kitasatosporales</taxon>
        <taxon>Streptomycetaceae</taxon>
        <taxon>Streptomyces</taxon>
    </lineage>
</organism>
<evidence type="ECO:0000313" key="2">
    <source>
        <dbReference type="Proteomes" id="UP001321542"/>
    </source>
</evidence>